<evidence type="ECO:0000256" key="1">
    <source>
        <dbReference type="SAM" id="Coils"/>
    </source>
</evidence>
<comment type="caution">
    <text evidence="4">The sequence shown here is derived from an EMBL/GenBank/DDBJ whole genome shotgun (WGS) entry which is preliminary data.</text>
</comment>
<dbReference type="Proteomes" id="UP000077428">
    <property type="component" value="Unassembled WGS sequence"/>
</dbReference>
<dbReference type="EMBL" id="LWMU01000046">
    <property type="protein sequence ID" value="KZX13749.1"/>
    <property type="molecule type" value="Genomic_DNA"/>
</dbReference>
<gene>
    <name evidence="4" type="ORF">MBORA_03900</name>
</gene>
<evidence type="ECO:0000313" key="4">
    <source>
        <dbReference type="EMBL" id="KZX13749.1"/>
    </source>
</evidence>
<name>A0A166BS48_METOA</name>
<dbReference type="STRING" id="66851.MBORA_03900"/>
<dbReference type="AlphaFoldDB" id="A0A166BS48"/>
<proteinExistence type="predicted"/>
<feature type="region of interest" description="Disordered" evidence="2">
    <location>
        <begin position="1"/>
        <end position="38"/>
    </location>
</feature>
<feature type="region of interest" description="Disordered" evidence="2">
    <location>
        <begin position="216"/>
        <end position="235"/>
    </location>
</feature>
<evidence type="ECO:0000256" key="3">
    <source>
        <dbReference type="SAM" id="Phobius"/>
    </source>
</evidence>
<dbReference type="RefSeq" id="WP_063720160.1">
    <property type="nucleotide sequence ID" value="NZ_CAJVUI010000003.1"/>
</dbReference>
<feature type="coiled-coil region" evidence="1">
    <location>
        <begin position="96"/>
        <end position="123"/>
    </location>
</feature>
<accession>A0A166BS48</accession>
<feature type="region of interest" description="Disordered" evidence="2">
    <location>
        <begin position="261"/>
        <end position="308"/>
    </location>
</feature>
<protein>
    <submittedName>
        <fullName evidence="4">Uncharacterized protein</fullName>
    </submittedName>
</protein>
<keyword evidence="3" id="KW-1133">Transmembrane helix</keyword>
<dbReference type="PATRIC" id="fig|66851.6.peg.450"/>
<keyword evidence="5" id="KW-1185">Reference proteome</keyword>
<evidence type="ECO:0000313" key="5">
    <source>
        <dbReference type="Proteomes" id="UP000077428"/>
    </source>
</evidence>
<organism evidence="4 5">
    <name type="scientific">Methanobrevibacter oralis</name>
    <dbReference type="NCBI Taxonomy" id="66851"/>
    <lineage>
        <taxon>Archaea</taxon>
        <taxon>Methanobacteriati</taxon>
        <taxon>Methanobacteriota</taxon>
        <taxon>Methanomada group</taxon>
        <taxon>Methanobacteria</taxon>
        <taxon>Methanobacteriales</taxon>
        <taxon>Methanobacteriaceae</taxon>
        <taxon>Methanobrevibacter</taxon>
    </lineage>
</organism>
<evidence type="ECO:0000256" key="2">
    <source>
        <dbReference type="SAM" id="MobiDB-lite"/>
    </source>
</evidence>
<feature type="transmembrane region" description="Helical" evidence="3">
    <location>
        <begin position="138"/>
        <end position="156"/>
    </location>
</feature>
<keyword evidence="3" id="KW-0472">Membrane</keyword>
<feature type="compositionally biased region" description="Basic and acidic residues" evidence="2">
    <location>
        <begin position="21"/>
        <end position="33"/>
    </location>
</feature>
<feature type="compositionally biased region" description="Basic and acidic residues" evidence="2">
    <location>
        <begin position="1"/>
        <end position="13"/>
    </location>
</feature>
<feature type="transmembrane region" description="Helical" evidence="3">
    <location>
        <begin position="176"/>
        <end position="197"/>
    </location>
</feature>
<dbReference type="OrthoDB" id="78314at2157"/>
<sequence>MKDSKEKEHRISNLKDMINTMKDETEESSKTEDNIGTGIVEEDEELIKFLNHEEEKDFDDLKIDDEFIYYPSQDDEYATNLEEENPIDEKYIIKTKNVEEDTSEELNENYEEIEDKFSDELSENLDNILNTKIGKTPIYGIVSLILGIIFLVVSVIVFNSGTERIVDNVVSGETHFITVIILTIGLLLIIFGIYKVFNFKNPIDGLMTNIESIDKKQDKEDNNKTPKPKEKTIPKSKIPLDKNSYKVGEFNMDELKSKLKKNTHSKKEPISENIDEIPIAKEKPKNKKGLTSDEIEEEHQESVPENESIDDIFAGVEEIDDIPIISIDSKEKKSDE</sequence>
<keyword evidence="1" id="KW-0175">Coiled coil</keyword>
<keyword evidence="3" id="KW-0812">Transmembrane</keyword>
<reference evidence="5" key="1">
    <citation type="journal article" date="2016" name="Genome Announc.">
        <title>Draft Genome Sequences of Methanobrevibacter curvatus DSM11111, Methanobrevibacter cuticularis DSM11139, Methanobrevibacter filiformis DSM11501, and Methanobrevibacter oralis DSM7256.</title>
        <authorList>
            <person name="Poehlein A."/>
            <person name="Seedorf H."/>
        </authorList>
    </citation>
    <scope>NUCLEOTIDE SEQUENCE [LARGE SCALE GENOMIC DNA]</scope>
    <source>
        <strain evidence="5">DSM 7256 / JCM 30027 / ZR</strain>
    </source>
</reference>